<reference evidence="1 2" key="1">
    <citation type="submission" date="2021-06" db="EMBL/GenBank/DDBJ databases">
        <title>Caerostris extrusa draft genome.</title>
        <authorList>
            <person name="Kono N."/>
            <person name="Arakawa K."/>
        </authorList>
    </citation>
    <scope>NUCLEOTIDE SEQUENCE [LARGE SCALE GENOMIC DNA]</scope>
</reference>
<name>A0AAV4XXI7_CAEEX</name>
<sequence>MLNGLFPEPPPAFESVIDGKSDTCRLRKRENNADMLPPIPPRRHESIAVVPLRYAVELDFDEKSRPSLSGELEANIVNLLSTTLGFRI</sequence>
<evidence type="ECO:0000313" key="2">
    <source>
        <dbReference type="Proteomes" id="UP001054945"/>
    </source>
</evidence>
<gene>
    <name evidence="1" type="ORF">CEXT_298711</name>
</gene>
<evidence type="ECO:0000313" key="1">
    <source>
        <dbReference type="EMBL" id="GIY99806.1"/>
    </source>
</evidence>
<keyword evidence="2" id="KW-1185">Reference proteome</keyword>
<organism evidence="1 2">
    <name type="scientific">Caerostris extrusa</name>
    <name type="common">Bark spider</name>
    <name type="synonym">Caerostris bankana</name>
    <dbReference type="NCBI Taxonomy" id="172846"/>
    <lineage>
        <taxon>Eukaryota</taxon>
        <taxon>Metazoa</taxon>
        <taxon>Ecdysozoa</taxon>
        <taxon>Arthropoda</taxon>
        <taxon>Chelicerata</taxon>
        <taxon>Arachnida</taxon>
        <taxon>Araneae</taxon>
        <taxon>Araneomorphae</taxon>
        <taxon>Entelegynae</taxon>
        <taxon>Araneoidea</taxon>
        <taxon>Araneidae</taxon>
        <taxon>Caerostris</taxon>
    </lineage>
</organism>
<comment type="caution">
    <text evidence="1">The sequence shown here is derived from an EMBL/GenBank/DDBJ whole genome shotgun (WGS) entry which is preliminary data.</text>
</comment>
<dbReference type="EMBL" id="BPLR01018462">
    <property type="protein sequence ID" value="GIY99806.1"/>
    <property type="molecule type" value="Genomic_DNA"/>
</dbReference>
<protein>
    <submittedName>
        <fullName evidence="1">Uncharacterized protein</fullName>
    </submittedName>
</protein>
<dbReference type="AlphaFoldDB" id="A0AAV4XXI7"/>
<proteinExistence type="predicted"/>
<dbReference type="Proteomes" id="UP001054945">
    <property type="component" value="Unassembled WGS sequence"/>
</dbReference>
<accession>A0AAV4XXI7</accession>